<dbReference type="PANTHER" id="PTHR30313">
    <property type="entry name" value="DNA PRIMASE"/>
    <property type="match status" value="1"/>
</dbReference>
<keyword evidence="3" id="KW-0862">Zinc</keyword>
<dbReference type="PANTHER" id="PTHR30313:SF2">
    <property type="entry name" value="DNA PRIMASE"/>
    <property type="match status" value="1"/>
</dbReference>
<dbReference type="SUPFAM" id="SSF57783">
    <property type="entry name" value="Zinc beta-ribbon"/>
    <property type="match status" value="1"/>
</dbReference>
<feature type="compositionally biased region" description="Pro residues" evidence="4">
    <location>
        <begin position="328"/>
        <end position="338"/>
    </location>
</feature>
<organism evidence="6">
    <name type="scientific">marine sediment metagenome</name>
    <dbReference type="NCBI Taxonomy" id="412755"/>
    <lineage>
        <taxon>unclassified sequences</taxon>
        <taxon>metagenomes</taxon>
        <taxon>ecological metagenomes</taxon>
    </lineage>
</organism>
<evidence type="ECO:0000256" key="3">
    <source>
        <dbReference type="ARBA" id="ARBA00022833"/>
    </source>
</evidence>
<feature type="region of interest" description="Disordered" evidence="4">
    <location>
        <begin position="322"/>
        <end position="360"/>
    </location>
</feature>
<feature type="region of interest" description="Disordered" evidence="4">
    <location>
        <begin position="91"/>
        <end position="112"/>
    </location>
</feature>
<keyword evidence="2" id="KW-0863">Zinc-finger</keyword>
<proteinExistence type="predicted"/>
<dbReference type="InterPro" id="IPR034154">
    <property type="entry name" value="TOPRIM_DnaG/twinkle"/>
</dbReference>
<name>A0A0F9CDF6_9ZZZZ</name>
<dbReference type="AlphaFoldDB" id="A0A0F9CDF6"/>
<feature type="domain" description="Zinc finger CHC2-type" evidence="5">
    <location>
        <begin position="37"/>
        <end position="89"/>
    </location>
</feature>
<dbReference type="InterPro" id="IPR050219">
    <property type="entry name" value="DnaG_primase"/>
</dbReference>
<dbReference type="GO" id="GO:0005737">
    <property type="term" value="C:cytoplasm"/>
    <property type="evidence" value="ECO:0007669"/>
    <property type="project" value="TreeGrafter"/>
</dbReference>
<dbReference type="Gene3D" id="3.40.1360.10">
    <property type="match status" value="1"/>
</dbReference>
<evidence type="ECO:0000259" key="5">
    <source>
        <dbReference type="SMART" id="SM00400"/>
    </source>
</evidence>
<dbReference type="Gene3D" id="3.90.580.10">
    <property type="entry name" value="Zinc finger, CHC2-type domain"/>
    <property type="match status" value="1"/>
</dbReference>
<comment type="caution">
    <text evidence="6">The sequence shown here is derived from an EMBL/GenBank/DDBJ whole genome shotgun (WGS) entry which is preliminary data.</text>
</comment>
<dbReference type="InterPro" id="IPR002694">
    <property type="entry name" value="Znf_CHC2"/>
</dbReference>
<feature type="non-terminal residue" evidence="6">
    <location>
        <position position="360"/>
    </location>
</feature>
<sequence length="360" mass="39719">MILDKETIRARIDARAFFERSFPDARFNGDGEATVPCLWHEDSTPSLTLYADPGSPHFHCFGCGEHGDIFSLRQKIEGVDFGEALRRFGEEIGESPTPRPEPQKPTAPSPEELEAKITQCQSALGDVTAASLCRQWRLAEADLERWGVGWEVGEERLTFPVRDAAGKAVDIRRRRGSPGKRRVISQPPCGRGGHLFGAQFLGASPELVRVILGGEKDVVIADAHLRDRFRFVSGTLGETTWKPDTMSEPLRGQRAVVFLDADKAGQTGTQKAAQGLVGYASEIRTVSWTEEALAALPEEKREKADIADLILSGHVDLARKLIEEAKPWTPPADEAPPPETDESPKATPKERRLPPPEEYR</sequence>
<feature type="compositionally biased region" description="Pro residues" evidence="4">
    <location>
        <begin position="97"/>
        <end position="108"/>
    </location>
</feature>
<dbReference type="InterPro" id="IPR036977">
    <property type="entry name" value="DNA_primase_Znf_CHC2"/>
</dbReference>
<gene>
    <name evidence="6" type="ORF">LCGC14_2338790</name>
</gene>
<evidence type="ECO:0000313" key="6">
    <source>
        <dbReference type="EMBL" id="KKL47114.1"/>
    </source>
</evidence>
<dbReference type="EMBL" id="LAZR01033787">
    <property type="protein sequence ID" value="KKL47114.1"/>
    <property type="molecule type" value="Genomic_DNA"/>
</dbReference>
<feature type="compositionally biased region" description="Basic and acidic residues" evidence="4">
    <location>
        <begin position="342"/>
        <end position="360"/>
    </location>
</feature>
<dbReference type="Pfam" id="PF01807">
    <property type="entry name" value="Zn_ribbon_DnaG"/>
    <property type="match status" value="1"/>
</dbReference>
<evidence type="ECO:0000256" key="2">
    <source>
        <dbReference type="ARBA" id="ARBA00022771"/>
    </source>
</evidence>
<accession>A0A0F9CDF6</accession>
<evidence type="ECO:0000256" key="1">
    <source>
        <dbReference type="ARBA" id="ARBA00022723"/>
    </source>
</evidence>
<dbReference type="GO" id="GO:0006269">
    <property type="term" value="P:DNA replication, synthesis of primer"/>
    <property type="evidence" value="ECO:0007669"/>
    <property type="project" value="TreeGrafter"/>
</dbReference>
<dbReference type="GO" id="GO:0008270">
    <property type="term" value="F:zinc ion binding"/>
    <property type="evidence" value="ECO:0007669"/>
    <property type="project" value="UniProtKB-KW"/>
</dbReference>
<dbReference type="SMART" id="SM00400">
    <property type="entry name" value="ZnF_CHCC"/>
    <property type="match status" value="1"/>
</dbReference>
<reference evidence="6" key="1">
    <citation type="journal article" date="2015" name="Nature">
        <title>Complex archaea that bridge the gap between prokaryotes and eukaryotes.</title>
        <authorList>
            <person name="Spang A."/>
            <person name="Saw J.H."/>
            <person name="Jorgensen S.L."/>
            <person name="Zaremba-Niedzwiedzka K."/>
            <person name="Martijn J."/>
            <person name="Lind A.E."/>
            <person name="van Eijk R."/>
            <person name="Schleper C."/>
            <person name="Guy L."/>
            <person name="Ettema T.J."/>
        </authorList>
    </citation>
    <scope>NUCLEOTIDE SEQUENCE</scope>
</reference>
<protein>
    <recommendedName>
        <fullName evidence="5">Zinc finger CHC2-type domain-containing protein</fullName>
    </recommendedName>
</protein>
<evidence type="ECO:0000256" key="4">
    <source>
        <dbReference type="SAM" id="MobiDB-lite"/>
    </source>
</evidence>
<dbReference type="CDD" id="cd01029">
    <property type="entry name" value="TOPRIM_primases"/>
    <property type="match status" value="1"/>
</dbReference>
<dbReference type="GO" id="GO:0003899">
    <property type="term" value="F:DNA-directed RNA polymerase activity"/>
    <property type="evidence" value="ECO:0007669"/>
    <property type="project" value="InterPro"/>
</dbReference>
<keyword evidence="1" id="KW-0479">Metal-binding</keyword>
<dbReference type="GO" id="GO:0003677">
    <property type="term" value="F:DNA binding"/>
    <property type="evidence" value="ECO:0007669"/>
    <property type="project" value="InterPro"/>
</dbReference>